<evidence type="ECO:0000313" key="2">
    <source>
        <dbReference type="Proteomes" id="UP001221142"/>
    </source>
</evidence>
<reference evidence="1" key="1">
    <citation type="submission" date="2023-03" db="EMBL/GenBank/DDBJ databases">
        <title>Massive genome expansion in bonnet fungi (Mycena s.s.) driven by repeated elements and novel gene families across ecological guilds.</title>
        <authorList>
            <consortium name="Lawrence Berkeley National Laboratory"/>
            <person name="Harder C.B."/>
            <person name="Miyauchi S."/>
            <person name="Viragh M."/>
            <person name="Kuo A."/>
            <person name="Thoen E."/>
            <person name="Andreopoulos B."/>
            <person name="Lu D."/>
            <person name="Skrede I."/>
            <person name="Drula E."/>
            <person name="Henrissat B."/>
            <person name="Morin E."/>
            <person name="Kohler A."/>
            <person name="Barry K."/>
            <person name="LaButti K."/>
            <person name="Morin E."/>
            <person name="Salamov A."/>
            <person name="Lipzen A."/>
            <person name="Mereny Z."/>
            <person name="Hegedus B."/>
            <person name="Baldrian P."/>
            <person name="Stursova M."/>
            <person name="Weitz H."/>
            <person name="Taylor A."/>
            <person name="Grigoriev I.V."/>
            <person name="Nagy L.G."/>
            <person name="Martin F."/>
            <person name="Kauserud H."/>
        </authorList>
    </citation>
    <scope>NUCLEOTIDE SEQUENCE</scope>
    <source>
        <strain evidence="1">9284</strain>
    </source>
</reference>
<dbReference type="Proteomes" id="UP001221142">
    <property type="component" value="Unassembled WGS sequence"/>
</dbReference>
<keyword evidence="2" id="KW-1185">Reference proteome</keyword>
<gene>
    <name evidence="1" type="ORF">FB45DRAFT_1038216</name>
</gene>
<accession>A0AAD7B512</accession>
<evidence type="ECO:0000313" key="1">
    <source>
        <dbReference type="EMBL" id="KAJ7610173.1"/>
    </source>
</evidence>
<sequence length="118" mass="12903">MRSPTYGVINVMPRTRAPTPSALSVGPVCWYEHTDFIDTIAVGSSATCAVVEDSEAATWLVQFLPGPAPHVESRRLPIPKEIVYSQGLFQLALHDRLGAVYLAHALGSETRFTVFEFA</sequence>
<organism evidence="1 2">
    <name type="scientific">Roridomyces roridus</name>
    <dbReference type="NCBI Taxonomy" id="1738132"/>
    <lineage>
        <taxon>Eukaryota</taxon>
        <taxon>Fungi</taxon>
        <taxon>Dikarya</taxon>
        <taxon>Basidiomycota</taxon>
        <taxon>Agaricomycotina</taxon>
        <taxon>Agaricomycetes</taxon>
        <taxon>Agaricomycetidae</taxon>
        <taxon>Agaricales</taxon>
        <taxon>Marasmiineae</taxon>
        <taxon>Mycenaceae</taxon>
        <taxon>Roridomyces</taxon>
    </lineage>
</organism>
<protein>
    <submittedName>
        <fullName evidence="1">Uncharacterized protein</fullName>
    </submittedName>
</protein>
<dbReference type="AlphaFoldDB" id="A0AAD7B512"/>
<comment type="caution">
    <text evidence="1">The sequence shown here is derived from an EMBL/GenBank/DDBJ whole genome shotgun (WGS) entry which is preliminary data.</text>
</comment>
<dbReference type="EMBL" id="JARKIF010000036">
    <property type="protein sequence ID" value="KAJ7610173.1"/>
    <property type="molecule type" value="Genomic_DNA"/>
</dbReference>
<name>A0AAD7B512_9AGAR</name>
<proteinExistence type="predicted"/>